<dbReference type="Proteomes" id="UP000198815">
    <property type="component" value="Unassembled WGS sequence"/>
</dbReference>
<gene>
    <name evidence="4" type="ORF">SAMN05443377_10460</name>
</gene>
<dbReference type="InterPro" id="IPR037483">
    <property type="entry name" value="YjjU-like"/>
</dbReference>
<dbReference type="Gene3D" id="3.40.1090.10">
    <property type="entry name" value="Cytosolic phospholipase A2 catalytic domain"/>
    <property type="match status" value="1"/>
</dbReference>
<dbReference type="SUPFAM" id="SSF52151">
    <property type="entry name" value="FabD/lysophospholipase-like"/>
    <property type="match status" value="1"/>
</dbReference>
<dbReference type="RefSeq" id="WP_091967813.1">
    <property type="nucleotide sequence ID" value="NZ_FOGZ01000004.1"/>
</dbReference>
<keyword evidence="2" id="KW-0442">Lipid degradation</keyword>
<dbReference type="CDD" id="cd07208">
    <property type="entry name" value="Pat_hypo_Ecoli_yjju_like"/>
    <property type="match status" value="1"/>
</dbReference>
<dbReference type="GO" id="GO:0016042">
    <property type="term" value="P:lipid catabolic process"/>
    <property type="evidence" value="ECO:0007669"/>
    <property type="project" value="UniProtKB-UniRule"/>
</dbReference>
<dbReference type="PROSITE" id="PS51635">
    <property type="entry name" value="PNPLA"/>
    <property type="match status" value="1"/>
</dbReference>
<dbReference type="STRING" id="64702.SAMN05443377_10460"/>
<evidence type="ECO:0000313" key="5">
    <source>
        <dbReference type="Proteomes" id="UP000198815"/>
    </source>
</evidence>
<feature type="domain" description="PNPLA" evidence="3">
    <location>
        <begin position="17"/>
        <end position="188"/>
    </location>
</feature>
<feature type="short sequence motif" description="DGA/G" evidence="2">
    <location>
        <begin position="175"/>
        <end position="177"/>
    </location>
</feature>
<feature type="active site" description="Nucleophile" evidence="2">
    <location>
        <position position="50"/>
    </location>
</feature>
<keyword evidence="5" id="KW-1185">Reference proteome</keyword>
<dbReference type="Pfam" id="PF01734">
    <property type="entry name" value="Patatin"/>
    <property type="match status" value="1"/>
</dbReference>
<keyword evidence="2" id="KW-0378">Hydrolase</keyword>
<sequence length="308" mass="33825">MDPLPHELYSNVTDTALIFEGGGMRASYTSALVCAMLRTQIHVNWVAGISAGSSNTVNYVSRDIHRAAVSFVDFAADPRFGGPVSMLRGHGWFNAEYIYEQSYLPGQVLPFDYATYSANPAATHIGAFRADTGEEQWFTRRDAASAAALVRQVRASSTMPGLMPMVTINGIDYVDGALGPGAGIALPRAQEAGFTKFLVVLTRPRDYRKPPMRASQLRFLSRLFRRHPAITEALATRPARYNRIREELFDLESGGQAYLFVPHTMQVASTERRLAALRASFAAGKAQAHQELAGIAQFLGVDSFAQFR</sequence>
<keyword evidence="1 2" id="KW-0443">Lipid metabolism</keyword>
<evidence type="ECO:0000313" key="4">
    <source>
        <dbReference type="EMBL" id="SER62742.1"/>
    </source>
</evidence>
<dbReference type="GO" id="GO:0016787">
    <property type="term" value="F:hydrolase activity"/>
    <property type="evidence" value="ECO:0007669"/>
    <property type="project" value="UniProtKB-UniRule"/>
</dbReference>
<evidence type="ECO:0000259" key="3">
    <source>
        <dbReference type="PROSITE" id="PS51635"/>
    </source>
</evidence>
<dbReference type="AlphaFoldDB" id="A0A1H9QQL4"/>
<proteinExistence type="predicted"/>
<accession>A0A1H9QQL4</accession>
<evidence type="ECO:0000256" key="2">
    <source>
        <dbReference type="PROSITE-ProRule" id="PRU01161"/>
    </source>
</evidence>
<dbReference type="EMBL" id="FOGZ01000004">
    <property type="protein sequence ID" value="SER62742.1"/>
    <property type="molecule type" value="Genomic_DNA"/>
</dbReference>
<dbReference type="InterPro" id="IPR002641">
    <property type="entry name" value="PNPLA_dom"/>
</dbReference>
<protein>
    <submittedName>
        <fullName evidence="4">Predicted phospholipase, patatin/cPLA2 family</fullName>
    </submittedName>
</protein>
<dbReference type="OrthoDB" id="9802424at2"/>
<dbReference type="InterPro" id="IPR045943">
    <property type="entry name" value="DUF6363"/>
</dbReference>
<feature type="short sequence motif" description="GXSXG" evidence="2">
    <location>
        <begin position="48"/>
        <end position="52"/>
    </location>
</feature>
<feature type="active site" description="Proton acceptor" evidence="2">
    <location>
        <position position="175"/>
    </location>
</feature>
<comment type="caution">
    <text evidence="2">Lacks conserved residue(s) required for the propagation of feature annotation.</text>
</comment>
<evidence type="ECO:0000256" key="1">
    <source>
        <dbReference type="ARBA" id="ARBA00023098"/>
    </source>
</evidence>
<name>A0A1H9QQL4_9ACTN</name>
<dbReference type="Pfam" id="PF19890">
    <property type="entry name" value="DUF6363"/>
    <property type="match status" value="1"/>
</dbReference>
<organism evidence="4 5">
    <name type="scientific">Propionibacterium cyclohexanicum</name>
    <dbReference type="NCBI Taxonomy" id="64702"/>
    <lineage>
        <taxon>Bacteria</taxon>
        <taxon>Bacillati</taxon>
        <taxon>Actinomycetota</taxon>
        <taxon>Actinomycetes</taxon>
        <taxon>Propionibacteriales</taxon>
        <taxon>Propionibacteriaceae</taxon>
        <taxon>Propionibacterium</taxon>
    </lineage>
</organism>
<dbReference type="InterPro" id="IPR016035">
    <property type="entry name" value="Acyl_Trfase/lysoPLipase"/>
</dbReference>
<reference evidence="4 5" key="1">
    <citation type="submission" date="2016-10" db="EMBL/GenBank/DDBJ databases">
        <authorList>
            <person name="de Groot N.N."/>
        </authorList>
    </citation>
    <scope>NUCLEOTIDE SEQUENCE [LARGE SCALE GENOMIC DNA]</scope>
    <source>
        <strain evidence="4 5">DSM 16859</strain>
    </source>
</reference>